<dbReference type="InterPro" id="IPR001036">
    <property type="entry name" value="Acrflvin-R"/>
</dbReference>
<dbReference type="GO" id="GO:0042910">
    <property type="term" value="F:xenobiotic transmembrane transporter activity"/>
    <property type="evidence" value="ECO:0007669"/>
    <property type="project" value="TreeGrafter"/>
</dbReference>
<sequence>MPNLFNESISNASDHTGQVVVRVDNDQITSKALIDRMTEPLREKFNEAEIFMKTIVQGPPAGAPVTVTVAGESFSKLIDVKETLTNEMKDKGASLITDDVNQPVKTISFELNRERMAEDGLSAQFVSRQLGLVTEGIPLGTFQQGTNDIDLVVKQDTGTHQNGLKLKRNECACEDK</sequence>
<dbReference type="Gene3D" id="3.30.2090.10">
    <property type="entry name" value="Multidrug efflux transporter AcrB TolC docking domain, DN and DC subdomains"/>
    <property type="match status" value="1"/>
</dbReference>
<proteinExistence type="predicted"/>
<organism evidence="1 2">
    <name type="scientific">Bacillus safensis</name>
    <dbReference type="NCBI Taxonomy" id="561879"/>
    <lineage>
        <taxon>Bacteria</taxon>
        <taxon>Bacillati</taxon>
        <taxon>Bacillota</taxon>
        <taxon>Bacilli</taxon>
        <taxon>Bacillales</taxon>
        <taxon>Bacillaceae</taxon>
        <taxon>Bacillus</taxon>
    </lineage>
</organism>
<reference evidence="1 2" key="1">
    <citation type="submission" date="2019-12" db="EMBL/GenBank/DDBJ databases">
        <title>Full genome sequence of a Bacillus safensis strain isolated from commercially available natto in Indonesia.</title>
        <authorList>
            <person name="Yoshida M."/>
            <person name="Uomi M."/>
            <person name="Waturangi D."/>
            <person name="Ekaputri J.J."/>
            <person name="Setiamarga D.H.E."/>
        </authorList>
    </citation>
    <scope>NUCLEOTIDE SEQUENCE [LARGE SCALE GENOMIC DNA]</scope>
    <source>
        <strain evidence="1 2">IDN1</strain>
    </source>
</reference>
<dbReference type="InterPro" id="IPR027463">
    <property type="entry name" value="AcrB_DN_DC_subdom"/>
</dbReference>
<dbReference type="Proteomes" id="UP000464658">
    <property type="component" value="Chromosome"/>
</dbReference>
<dbReference type="EMBL" id="AP021906">
    <property type="protein sequence ID" value="BBP89539.1"/>
    <property type="molecule type" value="Genomic_DNA"/>
</dbReference>
<evidence type="ECO:0000313" key="1">
    <source>
        <dbReference type="EMBL" id="BBP89539.1"/>
    </source>
</evidence>
<dbReference type="Gene3D" id="3.30.70.1430">
    <property type="entry name" value="Multidrug efflux transporter AcrB pore domain"/>
    <property type="match status" value="1"/>
</dbReference>
<dbReference type="PANTHER" id="PTHR32063:SF18">
    <property type="entry name" value="CATION EFFLUX SYSTEM PROTEIN"/>
    <property type="match status" value="1"/>
</dbReference>
<evidence type="ECO:0000313" key="2">
    <source>
        <dbReference type="Proteomes" id="UP000464658"/>
    </source>
</evidence>
<dbReference type="PANTHER" id="PTHR32063">
    <property type="match status" value="1"/>
</dbReference>
<dbReference type="Gene3D" id="3.30.70.1440">
    <property type="entry name" value="Multidrug efflux transporter AcrB pore domain"/>
    <property type="match status" value="1"/>
</dbReference>
<accession>A0A5S9MC66</accession>
<dbReference type="GO" id="GO:0005886">
    <property type="term" value="C:plasma membrane"/>
    <property type="evidence" value="ECO:0007669"/>
    <property type="project" value="TreeGrafter"/>
</dbReference>
<protein>
    <submittedName>
        <fullName evidence="1">Uncharacterized protein</fullName>
    </submittedName>
</protein>
<gene>
    <name evidence="1" type="ORF">BsIDN1_31570</name>
</gene>
<name>A0A5S9MC66_BACIA</name>
<dbReference type="AlphaFoldDB" id="A0A5S9MC66"/>